<dbReference type="GO" id="GO:0006882">
    <property type="term" value="P:intracellular zinc ion homeostasis"/>
    <property type="evidence" value="ECO:0007669"/>
    <property type="project" value="InterPro"/>
</dbReference>
<keyword evidence="6" id="KW-0256">Endoplasmic reticulum</keyword>
<comment type="caution">
    <text evidence="9">The sequence shown here is derived from an EMBL/GenBank/DDBJ whole genome shotgun (WGS) entry which is preliminary data.</text>
</comment>
<comment type="caution">
    <text evidence="6">Lacks conserved residue(s) required for the propagation of feature annotation.</text>
</comment>
<dbReference type="InterPro" id="IPR027469">
    <property type="entry name" value="Cation_efflux_TMD_sf"/>
</dbReference>
<dbReference type="PANTHER" id="PTHR45755:SF5">
    <property type="entry name" value="ZINC TRANSPORTER"/>
    <property type="match status" value="1"/>
</dbReference>
<sequence>MAIPVPPREPSPPTPTDDSLDLATYQNDVFLSPFKENFQIKRPPSLHSATDTPPSPYSPMVPFSPSFQSTSSDSIPQKTTPFNFQPMAISKSPITKSSVGQRRGHKYKHSSVSHQIFLEPAPRAPISLPTSLPIPTIRECWKSMSGEQRMRLYWSICHIIIAGFTLANAAGSLALTSLSHLLLYDSFGAIVCGMVDVFSNFEVWKTSSIRHPFGLERAEVLAGFAMSVLLIFMGMDLISHNAQHILEGAGSHEAHHSHAAHTEIPRHALNASAFFAILATTVSARILDNHARIGKVLRLGYFSNLPSILSNPSHFLTITCSFCLLLLSHTTIDLYKYMDHVLSCTIAICMSGFGFRIVTKLGKMLLMTWSPSANHAISETASASLVELVSTIESDPLVSRVEEAKVWQVHYGLCMANFKLRVRGEEENFTRLKDRLTSLVKNKLGGGYGSGSGVRWEVTAQLEREKIGAVLKTRVNGSGGRSHSGLGIVALGPGSEKADGKAL</sequence>
<dbReference type="SUPFAM" id="SSF161111">
    <property type="entry name" value="Cation efflux protein transmembrane domain-like"/>
    <property type="match status" value="1"/>
</dbReference>
<keyword evidence="4 6" id="KW-1133">Transmembrane helix</keyword>
<evidence type="ECO:0000259" key="8">
    <source>
        <dbReference type="Pfam" id="PF01545"/>
    </source>
</evidence>
<feature type="transmembrane region" description="Helical" evidence="6">
    <location>
        <begin position="220"/>
        <end position="238"/>
    </location>
</feature>
<evidence type="ECO:0000256" key="5">
    <source>
        <dbReference type="ARBA" id="ARBA00023136"/>
    </source>
</evidence>
<protein>
    <recommendedName>
        <fullName evidence="6">Zinc transporter</fullName>
    </recommendedName>
</protein>
<keyword evidence="10" id="KW-1185">Reference proteome</keyword>
<gene>
    <name evidence="9" type="ORF">GOMPHAMPRED_005865</name>
</gene>
<feature type="transmembrane region" description="Helical" evidence="6">
    <location>
        <begin position="308"/>
        <end position="328"/>
    </location>
</feature>
<dbReference type="EMBL" id="CAJPDQ010000038">
    <property type="protein sequence ID" value="CAF9931278.1"/>
    <property type="molecule type" value="Genomic_DNA"/>
</dbReference>
<proteinExistence type="inferred from homology"/>
<comment type="function">
    <text evidence="6">Functions as a zinc transporter.</text>
</comment>
<feature type="transmembrane region" description="Helical" evidence="6">
    <location>
        <begin position="181"/>
        <end position="199"/>
    </location>
</feature>
<keyword evidence="2 6" id="KW-0813">Transport</keyword>
<dbReference type="AlphaFoldDB" id="A0A8H3FUS7"/>
<feature type="domain" description="Cation efflux protein transmembrane" evidence="8">
    <location>
        <begin position="159"/>
        <end position="366"/>
    </location>
</feature>
<feature type="transmembrane region" description="Helical" evidence="6">
    <location>
        <begin position="340"/>
        <end position="358"/>
    </location>
</feature>
<keyword evidence="3 6" id="KW-0812">Transmembrane</keyword>
<evidence type="ECO:0000256" key="6">
    <source>
        <dbReference type="RuleBase" id="RU369017"/>
    </source>
</evidence>
<dbReference type="GO" id="GO:0005385">
    <property type="term" value="F:zinc ion transmembrane transporter activity"/>
    <property type="evidence" value="ECO:0007669"/>
    <property type="project" value="UniProtKB-UniRule"/>
</dbReference>
<feature type="compositionally biased region" description="Low complexity" evidence="7">
    <location>
        <begin position="63"/>
        <end position="75"/>
    </location>
</feature>
<feature type="region of interest" description="Disordered" evidence="7">
    <location>
        <begin position="1"/>
        <end position="25"/>
    </location>
</feature>
<feature type="region of interest" description="Disordered" evidence="7">
    <location>
        <begin position="41"/>
        <end position="75"/>
    </location>
</feature>
<dbReference type="GO" id="GO:0031410">
    <property type="term" value="C:cytoplasmic vesicle"/>
    <property type="evidence" value="ECO:0007669"/>
    <property type="project" value="TreeGrafter"/>
</dbReference>
<dbReference type="GO" id="GO:0005794">
    <property type="term" value="C:Golgi apparatus"/>
    <property type="evidence" value="ECO:0007669"/>
    <property type="project" value="TreeGrafter"/>
</dbReference>
<evidence type="ECO:0000256" key="2">
    <source>
        <dbReference type="ARBA" id="ARBA00022448"/>
    </source>
</evidence>
<comment type="subcellular location">
    <subcellularLocation>
        <location evidence="6">Endoplasmic reticulum membrane</location>
        <topology evidence="6">Multi-pass membrane protein</topology>
    </subcellularLocation>
    <subcellularLocation>
        <location evidence="1">Membrane</location>
        <topology evidence="1">Multi-pass membrane protein</topology>
    </subcellularLocation>
</comment>
<organism evidence="9 10">
    <name type="scientific">Gomphillus americanus</name>
    <dbReference type="NCBI Taxonomy" id="1940652"/>
    <lineage>
        <taxon>Eukaryota</taxon>
        <taxon>Fungi</taxon>
        <taxon>Dikarya</taxon>
        <taxon>Ascomycota</taxon>
        <taxon>Pezizomycotina</taxon>
        <taxon>Lecanoromycetes</taxon>
        <taxon>OSLEUM clade</taxon>
        <taxon>Ostropomycetidae</taxon>
        <taxon>Ostropales</taxon>
        <taxon>Graphidaceae</taxon>
        <taxon>Gomphilloideae</taxon>
        <taxon>Gomphillus</taxon>
    </lineage>
</organism>
<comment type="similarity">
    <text evidence="6">Belongs to the cation diffusion facilitator (CDF) transporter (TC 2.A.4) family. SLC30A subfamily.</text>
</comment>
<dbReference type="PANTHER" id="PTHR45755">
    <property type="match status" value="1"/>
</dbReference>
<dbReference type="InterPro" id="IPR058533">
    <property type="entry name" value="Cation_efflux_TM"/>
</dbReference>
<reference evidence="9" key="1">
    <citation type="submission" date="2021-03" db="EMBL/GenBank/DDBJ databases">
        <authorList>
            <person name="Tagirdzhanova G."/>
        </authorList>
    </citation>
    <scope>NUCLEOTIDE SEQUENCE</scope>
</reference>
<dbReference type="Pfam" id="PF01545">
    <property type="entry name" value="Cation_efflux"/>
    <property type="match status" value="1"/>
</dbReference>
<dbReference type="GO" id="GO:0005789">
    <property type="term" value="C:endoplasmic reticulum membrane"/>
    <property type="evidence" value="ECO:0007669"/>
    <property type="project" value="UniProtKB-SubCell"/>
</dbReference>
<evidence type="ECO:0000256" key="3">
    <source>
        <dbReference type="ARBA" id="ARBA00022692"/>
    </source>
</evidence>
<dbReference type="Proteomes" id="UP000664169">
    <property type="component" value="Unassembled WGS sequence"/>
</dbReference>
<evidence type="ECO:0000313" key="10">
    <source>
        <dbReference type="Proteomes" id="UP000664169"/>
    </source>
</evidence>
<evidence type="ECO:0000256" key="1">
    <source>
        <dbReference type="ARBA" id="ARBA00004141"/>
    </source>
</evidence>
<dbReference type="InterPro" id="IPR045316">
    <property type="entry name" value="Msc2-like"/>
</dbReference>
<accession>A0A8H3FUS7</accession>
<evidence type="ECO:0000256" key="7">
    <source>
        <dbReference type="SAM" id="MobiDB-lite"/>
    </source>
</evidence>
<dbReference type="Gene3D" id="1.20.1510.10">
    <property type="entry name" value="Cation efflux protein transmembrane domain"/>
    <property type="match status" value="1"/>
</dbReference>
<keyword evidence="5 6" id="KW-0472">Membrane</keyword>
<keyword evidence="6" id="KW-0406">Ion transport</keyword>
<dbReference type="GO" id="GO:1904257">
    <property type="term" value="P:zinc ion import into Golgi lumen"/>
    <property type="evidence" value="ECO:0007669"/>
    <property type="project" value="TreeGrafter"/>
</dbReference>
<feature type="transmembrane region" description="Helical" evidence="6">
    <location>
        <begin position="152"/>
        <end position="175"/>
    </location>
</feature>
<feature type="compositionally biased region" description="Pro residues" evidence="7">
    <location>
        <begin position="1"/>
        <end position="15"/>
    </location>
</feature>
<evidence type="ECO:0000313" key="9">
    <source>
        <dbReference type="EMBL" id="CAF9931278.1"/>
    </source>
</evidence>
<evidence type="ECO:0000256" key="4">
    <source>
        <dbReference type="ARBA" id="ARBA00022989"/>
    </source>
</evidence>
<dbReference type="OrthoDB" id="5382797at2759"/>
<name>A0A8H3FUS7_9LECA</name>